<dbReference type="Gramene" id="EFJ14109">
    <property type="protein sequence ID" value="EFJ14109"/>
    <property type="gene ID" value="SELMODRAFT_423879"/>
</dbReference>
<accession>D8SN36</accession>
<dbReference type="KEGG" id="smo:SELMODRAFT_423879"/>
<protein>
    <submittedName>
        <fullName evidence="2">Uncharacterized protein</fullName>
    </submittedName>
</protein>
<keyword evidence="1" id="KW-0732">Signal</keyword>
<dbReference type="EMBL" id="GL377629">
    <property type="protein sequence ID" value="EFJ14109.1"/>
    <property type="molecule type" value="Genomic_DNA"/>
</dbReference>
<dbReference type="InParanoid" id="D8SN36"/>
<keyword evidence="3" id="KW-1185">Reference proteome</keyword>
<dbReference type="HOGENOM" id="CLU_1117295_0_0_1"/>
<feature type="signal peptide" evidence="1">
    <location>
        <begin position="1"/>
        <end position="19"/>
    </location>
</feature>
<evidence type="ECO:0000313" key="3">
    <source>
        <dbReference type="Proteomes" id="UP000001514"/>
    </source>
</evidence>
<sequence length="249" mass="27648">MSPLLLLLYFLTVPLPPAAQSLAPAAAARSKLSQQCSSDNVGEWEGLPIESLVEQGTLVQGARLEEGSWWGWSCGTEKLKLLNEIEALINSQENALSMEASAKQKHEVSKQQLGKYLSFLDNSFQKDDLCDKHDQKLWRILSKFARIKLLVTSGEEAATLDKKPKRLAYLNHGQAIRDTQQMRLKDLNASLLVKSIAILSVQAEDCEPKSSKLFGGARKAVVAEEDVLLDSRSKRRLPYIKCPEKGTTL</sequence>
<name>D8SN36_SELML</name>
<evidence type="ECO:0000313" key="2">
    <source>
        <dbReference type="EMBL" id="EFJ14109.1"/>
    </source>
</evidence>
<proteinExistence type="predicted"/>
<dbReference type="AlphaFoldDB" id="D8SN36"/>
<dbReference type="Proteomes" id="UP000001514">
    <property type="component" value="Unassembled WGS sequence"/>
</dbReference>
<gene>
    <name evidence="2" type="ORF">SELMODRAFT_423879</name>
</gene>
<evidence type="ECO:0000256" key="1">
    <source>
        <dbReference type="SAM" id="SignalP"/>
    </source>
</evidence>
<organism evidence="3">
    <name type="scientific">Selaginella moellendorffii</name>
    <name type="common">Spikemoss</name>
    <dbReference type="NCBI Taxonomy" id="88036"/>
    <lineage>
        <taxon>Eukaryota</taxon>
        <taxon>Viridiplantae</taxon>
        <taxon>Streptophyta</taxon>
        <taxon>Embryophyta</taxon>
        <taxon>Tracheophyta</taxon>
        <taxon>Lycopodiopsida</taxon>
        <taxon>Selaginellales</taxon>
        <taxon>Selaginellaceae</taxon>
        <taxon>Selaginella</taxon>
    </lineage>
</organism>
<feature type="chain" id="PRO_5003122871" evidence="1">
    <location>
        <begin position="20"/>
        <end position="249"/>
    </location>
</feature>
<reference evidence="2 3" key="1">
    <citation type="journal article" date="2011" name="Science">
        <title>The Selaginella genome identifies genetic changes associated with the evolution of vascular plants.</title>
        <authorList>
            <person name="Banks J.A."/>
            <person name="Nishiyama T."/>
            <person name="Hasebe M."/>
            <person name="Bowman J.L."/>
            <person name="Gribskov M."/>
            <person name="dePamphilis C."/>
            <person name="Albert V.A."/>
            <person name="Aono N."/>
            <person name="Aoyama T."/>
            <person name="Ambrose B.A."/>
            <person name="Ashton N.W."/>
            <person name="Axtell M.J."/>
            <person name="Barker E."/>
            <person name="Barker M.S."/>
            <person name="Bennetzen J.L."/>
            <person name="Bonawitz N.D."/>
            <person name="Chapple C."/>
            <person name="Cheng C."/>
            <person name="Correa L.G."/>
            <person name="Dacre M."/>
            <person name="DeBarry J."/>
            <person name="Dreyer I."/>
            <person name="Elias M."/>
            <person name="Engstrom E.M."/>
            <person name="Estelle M."/>
            <person name="Feng L."/>
            <person name="Finet C."/>
            <person name="Floyd S.K."/>
            <person name="Frommer W.B."/>
            <person name="Fujita T."/>
            <person name="Gramzow L."/>
            <person name="Gutensohn M."/>
            <person name="Harholt J."/>
            <person name="Hattori M."/>
            <person name="Heyl A."/>
            <person name="Hirai T."/>
            <person name="Hiwatashi Y."/>
            <person name="Ishikawa M."/>
            <person name="Iwata M."/>
            <person name="Karol K.G."/>
            <person name="Koehler B."/>
            <person name="Kolukisaoglu U."/>
            <person name="Kubo M."/>
            <person name="Kurata T."/>
            <person name="Lalonde S."/>
            <person name="Li K."/>
            <person name="Li Y."/>
            <person name="Litt A."/>
            <person name="Lyons E."/>
            <person name="Manning G."/>
            <person name="Maruyama T."/>
            <person name="Michael T.P."/>
            <person name="Mikami K."/>
            <person name="Miyazaki S."/>
            <person name="Morinaga S."/>
            <person name="Murata T."/>
            <person name="Mueller-Roeber B."/>
            <person name="Nelson D.R."/>
            <person name="Obara M."/>
            <person name="Oguri Y."/>
            <person name="Olmstead R.G."/>
            <person name="Onodera N."/>
            <person name="Petersen B.L."/>
            <person name="Pils B."/>
            <person name="Prigge M."/>
            <person name="Rensing S.A."/>
            <person name="Riano-Pachon D.M."/>
            <person name="Roberts A.W."/>
            <person name="Sato Y."/>
            <person name="Scheller H.V."/>
            <person name="Schulz B."/>
            <person name="Schulz C."/>
            <person name="Shakirov E.V."/>
            <person name="Shibagaki N."/>
            <person name="Shinohara N."/>
            <person name="Shippen D.E."/>
            <person name="Soerensen I."/>
            <person name="Sotooka R."/>
            <person name="Sugimoto N."/>
            <person name="Sugita M."/>
            <person name="Sumikawa N."/>
            <person name="Tanurdzic M."/>
            <person name="Theissen G."/>
            <person name="Ulvskov P."/>
            <person name="Wakazuki S."/>
            <person name="Weng J.K."/>
            <person name="Willats W.W."/>
            <person name="Wipf D."/>
            <person name="Wolf P.G."/>
            <person name="Yang L."/>
            <person name="Zimmer A.D."/>
            <person name="Zhu Q."/>
            <person name="Mitros T."/>
            <person name="Hellsten U."/>
            <person name="Loque D."/>
            <person name="Otillar R."/>
            <person name="Salamov A."/>
            <person name="Schmutz J."/>
            <person name="Shapiro H."/>
            <person name="Lindquist E."/>
            <person name="Lucas S."/>
            <person name="Rokhsar D."/>
            <person name="Grigoriev I.V."/>
        </authorList>
    </citation>
    <scope>NUCLEOTIDE SEQUENCE [LARGE SCALE GENOMIC DNA]</scope>
</reference>